<keyword evidence="1" id="KW-0472">Membrane</keyword>
<dbReference type="eggNOG" id="arCOG10769">
    <property type="taxonomic scope" value="Archaea"/>
</dbReference>
<dbReference type="Proteomes" id="UP000010878">
    <property type="component" value="Chromosome"/>
</dbReference>
<reference evidence="2 3" key="1">
    <citation type="submission" date="2012-11" db="EMBL/GenBank/DDBJ databases">
        <title>FINISHED of Natronococcus occultus SP4, DSM 3396.</title>
        <authorList>
            <consortium name="DOE Joint Genome Institute"/>
            <person name="Eisen J."/>
            <person name="Huntemann M."/>
            <person name="Wei C.-L."/>
            <person name="Han J."/>
            <person name="Detter J.C."/>
            <person name="Han C."/>
            <person name="Tapia R."/>
            <person name="Chen A."/>
            <person name="Kyrpides N."/>
            <person name="Mavromatis K."/>
            <person name="Markowitz V."/>
            <person name="Szeto E."/>
            <person name="Ivanova N."/>
            <person name="Mikhailova N."/>
            <person name="Ovchinnikova G."/>
            <person name="Pagani I."/>
            <person name="Pati A."/>
            <person name="Goodwin L."/>
            <person name="Nordberg H.P."/>
            <person name="Cantor M.N."/>
            <person name="Hua S.X."/>
            <person name="Woyke T."/>
            <person name="Eisen J."/>
            <person name="Klenk H.-P."/>
            <person name="Klenk H.-P."/>
        </authorList>
    </citation>
    <scope>NUCLEOTIDE SEQUENCE [LARGE SCALE GENOMIC DNA]</scope>
    <source>
        <strain evidence="2 3">SP4</strain>
    </source>
</reference>
<accession>L0K313</accession>
<organism evidence="2 3">
    <name type="scientific">Natronococcus occultus SP4</name>
    <dbReference type="NCBI Taxonomy" id="694430"/>
    <lineage>
        <taxon>Archaea</taxon>
        <taxon>Methanobacteriati</taxon>
        <taxon>Methanobacteriota</taxon>
        <taxon>Stenosarchaea group</taxon>
        <taxon>Halobacteria</taxon>
        <taxon>Halobacteriales</taxon>
        <taxon>Natrialbaceae</taxon>
        <taxon>Natronococcus</taxon>
    </lineage>
</organism>
<dbReference type="KEGG" id="nou:Natoc_2739"/>
<evidence type="ECO:0000313" key="3">
    <source>
        <dbReference type="Proteomes" id="UP000010878"/>
    </source>
</evidence>
<feature type="transmembrane region" description="Helical" evidence="1">
    <location>
        <begin position="21"/>
        <end position="40"/>
    </location>
</feature>
<dbReference type="AlphaFoldDB" id="L0K313"/>
<dbReference type="OrthoDB" id="260602at2157"/>
<evidence type="ECO:0000313" key="2">
    <source>
        <dbReference type="EMBL" id="AGB38498.1"/>
    </source>
</evidence>
<dbReference type="GeneID" id="14403126"/>
<sequence>MATPRRPSFHDLFRTEPVRSTLLAVGPIALAVGQLVNGYVNGLSPIVTLAFALVMIAFAAVATGHHAAQYRRRRLEADLER</sequence>
<dbReference type="EMBL" id="CP003929">
    <property type="protein sequence ID" value="AGB38498.1"/>
    <property type="molecule type" value="Genomic_DNA"/>
</dbReference>
<feature type="transmembrane region" description="Helical" evidence="1">
    <location>
        <begin position="46"/>
        <end position="64"/>
    </location>
</feature>
<protein>
    <submittedName>
        <fullName evidence="2">Uncharacterized protein</fullName>
    </submittedName>
</protein>
<keyword evidence="1" id="KW-1133">Transmembrane helix</keyword>
<dbReference type="STRING" id="694430.Natoc_2739"/>
<name>L0K313_9EURY</name>
<dbReference type="RefSeq" id="WP_015321937.1">
    <property type="nucleotide sequence ID" value="NC_019974.1"/>
</dbReference>
<keyword evidence="3" id="KW-1185">Reference proteome</keyword>
<proteinExistence type="predicted"/>
<dbReference type="HOGENOM" id="CLU_182717_0_0_2"/>
<gene>
    <name evidence="2" type="ORF">Natoc_2739</name>
</gene>
<keyword evidence="1" id="KW-0812">Transmembrane</keyword>
<evidence type="ECO:0000256" key="1">
    <source>
        <dbReference type="SAM" id="Phobius"/>
    </source>
</evidence>